<proteinExistence type="predicted"/>
<sequence>MPIRPEHRWLYPIDWRELSTFVRFQRAKGCCEHCGRPHGARVQHLGDGRWYDEERRYWRDARGRRVRGLASPDRLPEQLRMIEIAGETMLPRTRVVLASAHLDHNPGNNHQRNLAALCQRCHLAHDRPEHRRQRWRTLFRRRASGDLFLGSYR</sequence>
<dbReference type="EMBL" id="SDPT01000001">
    <property type="protein sequence ID" value="RXZ34648.1"/>
    <property type="molecule type" value="Genomic_DNA"/>
</dbReference>
<organism evidence="1 2">
    <name type="scientific">Sphingomonas desiccabilis</name>
    <dbReference type="NCBI Taxonomy" id="429134"/>
    <lineage>
        <taxon>Bacteria</taxon>
        <taxon>Pseudomonadati</taxon>
        <taxon>Pseudomonadota</taxon>
        <taxon>Alphaproteobacteria</taxon>
        <taxon>Sphingomonadales</taxon>
        <taxon>Sphingomonadaceae</taxon>
        <taxon>Sphingomonas</taxon>
    </lineage>
</organism>
<evidence type="ECO:0000313" key="1">
    <source>
        <dbReference type="EMBL" id="RXZ34648.1"/>
    </source>
</evidence>
<accession>A0A4Q2IYW3</accession>
<name>A0A4Q2IYW3_9SPHN</name>
<gene>
    <name evidence="1" type="ORF">EO081_02925</name>
</gene>
<keyword evidence="2" id="KW-1185">Reference proteome</keyword>
<protein>
    <recommendedName>
        <fullName evidence="3">HNH endonuclease</fullName>
    </recommendedName>
</protein>
<dbReference type="Proteomes" id="UP000292347">
    <property type="component" value="Unassembled WGS sequence"/>
</dbReference>
<comment type="caution">
    <text evidence="1">The sequence shown here is derived from an EMBL/GenBank/DDBJ whole genome shotgun (WGS) entry which is preliminary data.</text>
</comment>
<evidence type="ECO:0008006" key="3">
    <source>
        <dbReference type="Google" id="ProtNLM"/>
    </source>
</evidence>
<dbReference type="RefSeq" id="WP_129340434.1">
    <property type="nucleotide sequence ID" value="NZ_JACIDD010000005.1"/>
</dbReference>
<reference evidence="1 2" key="1">
    <citation type="submission" date="2019-01" db="EMBL/GenBank/DDBJ databases">
        <title>Sphingomonas mucosissima sp. nov. and Sphingomonas desiccabilis sp. nov., from biological soil crusts in the Colorado Plateau, USA.</title>
        <authorList>
            <person name="Zhu D."/>
        </authorList>
    </citation>
    <scope>NUCLEOTIDE SEQUENCE [LARGE SCALE GENOMIC DNA]</scope>
    <source>
        <strain evidence="1 2">CP1D</strain>
    </source>
</reference>
<dbReference type="AlphaFoldDB" id="A0A4Q2IYW3"/>
<dbReference type="OrthoDB" id="7066992at2"/>
<evidence type="ECO:0000313" key="2">
    <source>
        <dbReference type="Proteomes" id="UP000292347"/>
    </source>
</evidence>